<dbReference type="InterPro" id="IPR003920">
    <property type="entry name" value="Cell_synth_B"/>
</dbReference>
<keyword evidence="7 15" id="KW-1003">Cell membrane</keyword>
<evidence type="ECO:0000256" key="12">
    <source>
        <dbReference type="ARBA" id="ARBA00022989"/>
    </source>
</evidence>
<evidence type="ECO:0000256" key="1">
    <source>
        <dbReference type="ARBA" id="ARBA00002057"/>
    </source>
</evidence>
<keyword evidence="9 15" id="KW-0973">c-di-GMP</keyword>
<keyword evidence="8 15" id="KW-0997">Cell inner membrane</keyword>
<comment type="similarity">
    <text evidence="4 15">Belongs to the AcsB/BcsB family.</text>
</comment>
<comment type="caution">
    <text evidence="16">The sequence shown here is derived from an EMBL/GenBank/DDBJ whole genome shotgun (WGS) entry which is preliminary data.</text>
</comment>
<dbReference type="GO" id="GO:0005886">
    <property type="term" value="C:plasma membrane"/>
    <property type="evidence" value="ECO:0007669"/>
    <property type="project" value="UniProtKB-SubCell"/>
</dbReference>
<dbReference type="PRINTS" id="PR01440">
    <property type="entry name" value="CELLSNTHASEB"/>
</dbReference>
<sequence>MIRQLFAGLVLGVLAWGPSDYFNEAAWAKKRDEKIRDFVPVEVRNDGKTPNDVYVRSNSTGELGVVRKYGFTLKQLGTYDAFEIRGVDGSYSVPFSIPADEVVSEIKLKLNYTYSPALISQISHLKVMMNSEVVATIPLPKENAGSPVSREISLNPKYLADYNQLQLQLIGHYTYECEDPLHSSLWLKVSNQSELEFTVTPLSLQNDLALLPLPFFDKRDGRRLELPFLFAAAPSAATLEAAGITASWFGSLASYRGALFPAHLNNLPNQNLVAFATTQEAPAGLNLPAISGPTVAVISHPNDIRYKILLVMGRDGKEIKTAASALAFGKGMMSGTSTVVTQLKEEKARKPYDAPNWLPSDRPVKLGELNDLRSLNVAGLRPDLVRVNTRIPPDLFAWKSEGIPLDLKYRYTPRPQRDKSTLNVNVDRYFVTSIPLMWVEQNSIDDYDRTIARLKKALLPDGTMPVQERVYIPPYMMPARAQLQFHFAFDYLKHGHCKDVLVDNLRAAIDPDSTIDLTAFPHYLAMPNLAAFGNAGFPFTRMADLSETAVIFPDSYSSLDLGAYLTLMGRMGESTGYPTTGVVVGRAADAKNYANKDLLILGSASNQPLFSQWAKYMPFSTNGESRNFEVSDLLFKFNHWLEGLGASERIPRRAEISLSGASNEAALFGFESPLSSGRSVVAVMTSRANNLFDLLGVLMDPELITKVQGALVVVRGKEVESLAVGSTYYVGSLPVWTYIRWFFSNNPLVLALLGLLAAIVVAVLLYRILRVRAEKRLSGKV</sequence>
<dbReference type="UniPathway" id="UPA00694"/>
<proteinExistence type="inferred from homology"/>
<protein>
    <recommendedName>
        <fullName evidence="6 15">Cyclic di-GMP-binding protein</fullName>
    </recommendedName>
    <alternativeName>
        <fullName evidence="14 15">Cellulose synthase regulatory subunit</fullName>
    </alternativeName>
</protein>
<evidence type="ECO:0000256" key="9">
    <source>
        <dbReference type="ARBA" id="ARBA00022636"/>
    </source>
</evidence>
<comment type="pathway">
    <text evidence="3 15">Glycan metabolism; bacterial cellulose biosynthesis.</text>
</comment>
<keyword evidence="12 15" id="KW-1133">Transmembrane helix</keyword>
<reference evidence="16 17" key="1">
    <citation type="journal article" date="2018" name="Int. J. Syst. Evol. Microbiol.">
        <title>Parvibium lacunae gen. nov., sp. nov., a new member of the family Alcaligenaceae isolated from a freshwater pond.</title>
        <authorList>
            <person name="Chen W.M."/>
            <person name="Xie P.B."/>
            <person name="Hsu M.Y."/>
            <person name="Sheu S.Y."/>
        </authorList>
    </citation>
    <scope>NUCLEOTIDE SEQUENCE [LARGE SCALE GENOMIC DNA]</scope>
    <source>
        <strain evidence="16 17">KMB9</strain>
    </source>
</reference>
<accession>A0A368L849</accession>
<gene>
    <name evidence="16" type="ORF">DU000_03635</name>
</gene>
<evidence type="ECO:0000313" key="17">
    <source>
        <dbReference type="Proteomes" id="UP000252357"/>
    </source>
</evidence>
<evidence type="ECO:0000256" key="4">
    <source>
        <dbReference type="ARBA" id="ARBA00010714"/>
    </source>
</evidence>
<dbReference type="Pfam" id="PF03170">
    <property type="entry name" value="BcsB"/>
    <property type="match status" value="1"/>
</dbReference>
<evidence type="ECO:0000256" key="6">
    <source>
        <dbReference type="ARBA" id="ARBA00021844"/>
    </source>
</evidence>
<dbReference type="PANTHER" id="PTHR39083">
    <property type="entry name" value="CYCLIC DI-GMP-BINDING PROTEIN"/>
    <property type="match status" value="1"/>
</dbReference>
<comment type="subcellular location">
    <subcellularLocation>
        <location evidence="2">Cell inner membrane</location>
        <topology evidence="2">Single-pass membrane protein</topology>
    </subcellularLocation>
</comment>
<organism evidence="16 17">
    <name type="scientific">Parvibium lacunae</name>
    <dbReference type="NCBI Taxonomy" id="1888893"/>
    <lineage>
        <taxon>Bacteria</taxon>
        <taxon>Pseudomonadati</taxon>
        <taxon>Pseudomonadota</taxon>
        <taxon>Betaproteobacteria</taxon>
        <taxon>Burkholderiales</taxon>
        <taxon>Alcaligenaceae</taxon>
        <taxon>Parvibium</taxon>
    </lineage>
</organism>
<dbReference type="AlphaFoldDB" id="A0A368L849"/>
<evidence type="ECO:0000256" key="14">
    <source>
        <dbReference type="ARBA" id="ARBA00033444"/>
    </source>
</evidence>
<comment type="subunit">
    <text evidence="5 15">Tightly associated with the cellulose synthase catalytic subunit.</text>
</comment>
<evidence type="ECO:0000256" key="15">
    <source>
        <dbReference type="RuleBase" id="RU365021"/>
    </source>
</evidence>
<dbReference type="GO" id="GO:0006011">
    <property type="term" value="P:UDP-alpha-D-glucose metabolic process"/>
    <property type="evidence" value="ECO:0007669"/>
    <property type="project" value="InterPro"/>
</dbReference>
<feature type="transmembrane region" description="Helical" evidence="15">
    <location>
        <begin position="748"/>
        <end position="769"/>
    </location>
</feature>
<dbReference type="EMBL" id="QPGB01000001">
    <property type="protein sequence ID" value="RCS59806.1"/>
    <property type="molecule type" value="Genomic_DNA"/>
</dbReference>
<evidence type="ECO:0000256" key="2">
    <source>
        <dbReference type="ARBA" id="ARBA00004377"/>
    </source>
</evidence>
<name>A0A368L849_9BURK</name>
<dbReference type="OrthoDB" id="9806702at2"/>
<evidence type="ECO:0000313" key="16">
    <source>
        <dbReference type="EMBL" id="RCS59806.1"/>
    </source>
</evidence>
<dbReference type="RefSeq" id="WP_114401953.1">
    <property type="nucleotide sequence ID" value="NZ_QPGB01000001.1"/>
</dbReference>
<evidence type="ECO:0000256" key="7">
    <source>
        <dbReference type="ARBA" id="ARBA00022475"/>
    </source>
</evidence>
<evidence type="ECO:0000256" key="8">
    <source>
        <dbReference type="ARBA" id="ARBA00022519"/>
    </source>
</evidence>
<evidence type="ECO:0000256" key="5">
    <source>
        <dbReference type="ARBA" id="ARBA00011437"/>
    </source>
</evidence>
<dbReference type="PANTHER" id="PTHR39083:SF1">
    <property type="entry name" value="CYCLIC DI-GMP-BINDING PROTEIN"/>
    <property type="match status" value="1"/>
</dbReference>
<evidence type="ECO:0000256" key="11">
    <source>
        <dbReference type="ARBA" id="ARBA00022916"/>
    </source>
</evidence>
<evidence type="ECO:0000256" key="10">
    <source>
        <dbReference type="ARBA" id="ARBA00022692"/>
    </source>
</evidence>
<comment type="function">
    <text evidence="1 15">Binds the cellulose synthase activator, bis-(3'-5') cyclic diguanylic acid (c-di-GMP).</text>
</comment>
<dbReference type="Proteomes" id="UP000252357">
    <property type="component" value="Unassembled WGS sequence"/>
</dbReference>
<keyword evidence="13 15" id="KW-0472">Membrane</keyword>
<keyword evidence="10 15" id="KW-0812">Transmembrane</keyword>
<dbReference type="GO" id="GO:0030244">
    <property type="term" value="P:cellulose biosynthetic process"/>
    <property type="evidence" value="ECO:0007669"/>
    <property type="project" value="UniProtKB-KW"/>
</dbReference>
<dbReference type="Gene3D" id="2.60.120.260">
    <property type="entry name" value="Galactose-binding domain-like"/>
    <property type="match status" value="2"/>
</dbReference>
<keyword evidence="17" id="KW-1185">Reference proteome</keyword>
<keyword evidence="11 15" id="KW-0135">Cellulose biosynthesis</keyword>
<dbReference type="InterPro" id="IPR018513">
    <property type="entry name" value="Cell_synthase_bac"/>
</dbReference>
<dbReference type="NCBIfam" id="NF008323">
    <property type="entry name" value="PRK11114.1-1"/>
    <property type="match status" value="1"/>
</dbReference>
<evidence type="ECO:0000256" key="13">
    <source>
        <dbReference type="ARBA" id="ARBA00023136"/>
    </source>
</evidence>
<evidence type="ECO:0000256" key="3">
    <source>
        <dbReference type="ARBA" id="ARBA00005186"/>
    </source>
</evidence>